<keyword evidence="5" id="KW-0313">Glucose metabolism</keyword>
<dbReference type="InterPro" id="IPR022674">
    <property type="entry name" value="G6P_DH_NAD-bd"/>
</dbReference>
<dbReference type="NCBIfam" id="TIGR00871">
    <property type="entry name" value="zwf"/>
    <property type="match status" value="1"/>
</dbReference>
<organism evidence="8 9">
    <name type="scientific">Colwellia asteriadis</name>
    <dbReference type="NCBI Taxonomy" id="517723"/>
    <lineage>
        <taxon>Bacteria</taxon>
        <taxon>Pseudomonadati</taxon>
        <taxon>Pseudomonadota</taxon>
        <taxon>Gammaproteobacteria</taxon>
        <taxon>Alteromonadales</taxon>
        <taxon>Colwelliaceae</taxon>
        <taxon>Colwellia</taxon>
    </lineage>
</organism>
<dbReference type="PIRSF" id="PIRSF000110">
    <property type="entry name" value="G6PD"/>
    <property type="match status" value="1"/>
</dbReference>
<evidence type="ECO:0000256" key="3">
    <source>
        <dbReference type="ARBA" id="ARBA00023002"/>
    </source>
</evidence>
<comment type="caution">
    <text evidence="8">The sequence shown here is derived from an EMBL/GenBank/DDBJ whole genome shotgun (WGS) entry which is preliminary data.</text>
</comment>
<dbReference type="EMBL" id="BAAAFA010000007">
    <property type="protein sequence ID" value="GAA0819058.1"/>
    <property type="molecule type" value="Genomic_DNA"/>
</dbReference>
<dbReference type="RefSeq" id="WP_215979222.1">
    <property type="nucleotide sequence ID" value="NZ_BAAAFA010000007.1"/>
</dbReference>
<accession>A0ABN1L825</accession>
<evidence type="ECO:0000256" key="5">
    <source>
        <dbReference type="HAMAP-Rule" id="MF_00966"/>
    </source>
</evidence>
<dbReference type="PANTHER" id="PTHR23429:SF0">
    <property type="entry name" value="GLUCOSE-6-PHOSPHATE 1-DEHYDROGENASE"/>
    <property type="match status" value="1"/>
</dbReference>
<keyword evidence="2 5" id="KW-0521">NADP</keyword>
<feature type="binding site" evidence="5">
    <location>
        <position position="50"/>
    </location>
    <ligand>
        <name>NADP(+)</name>
        <dbReference type="ChEBI" id="CHEBI:58349"/>
    </ligand>
</feature>
<feature type="binding site" evidence="5">
    <location>
        <position position="234"/>
    </location>
    <ligand>
        <name>substrate</name>
    </ligand>
</feature>
<evidence type="ECO:0000313" key="9">
    <source>
        <dbReference type="Proteomes" id="UP001500021"/>
    </source>
</evidence>
<feature type="binding site" evidence="5">
    <location>
        <position position="147"/>
    </location>
    <ligand>
        <name>NADP(+)</name>
        <dbReference type="ChEBI" id="CHEBI:58349"/>
    </ligand>
</feature>
<dbReference type="InterPro" id="IPR022675">
    <property type="entry name" value="G6P_DH_C"/>
</dbReference>
<dbReference type="PANTHER" id="PTHR23429">
    <property type="entry name" value="GLUCOSE-6-PHOSPHATE 1-DEHYDROGENASE G6PD"/>
    <property type="match status" value="1"/>
</dbReference>
<feature type="binding site" evidence="5">
    <location>
        <position position="339"/>
    </location>
    <ligand>
        <name>substrate</name>
    </ligand>
</feature>
<gene>
    <name evidence="5 8" type="primary">zwf</name>
    <name evidence="8" type="ORF">GCM10009111_22680</name>
</gene>
<keyword evidence="9" id="KW-1185">Reference proteome</keyword>
<feature type="binding site" evidence="5">
    <location>
        <position position="177"/>
    </location>
    <ligand>
        <name>substrate</name>
    </ligand>
</feature>
<feature type="domain" description="Glucose-6-phosphate dehydrogenase NAD-binding" evidence="6">
    <location>
        <begin position="13"/>
        <end position="186"/>
    </location>
</feature>
<evidence type="ECO:0000256" key="1">
    <source>
        <dbReference type="ARBA" id="ARBA00009975"/>
    </source>
</evidence>
<proteinExistence type="inferred from homology"/>
<evidence type="ECO:0000259" key="6">
    <source>
        <dbReference type="Pfam" id="PF00479"/>
    </source>
</evidence>
<sequence length="489" mass="55787">MSKLDYQVASEIVIFGALGDLSRRKLLPALYQLEVCGLINEDSRIVGAARQEHTLEEFKAIVLENINNFVKETIDKDVLARFMNRMVYQQLDFKDSSSFEQLKETLAQGNETRVYYFSTPPAIYGDICKGLDSAKLICDADRVVMEKPIGHSLESSIEINNQVSEFFKENQTYRIDHYLGKETVLNLLVLRFANSLFTNNWDRNCIDHVQITVAESVGIEGRWGFYDEAGQMRDMVQNHLLQILSLLAMEPPADLSADSVRAEKLKVVKALQPINRDNIKDKAVRGQYSDGFLNGVPVPGYLNEEGANENSNTETFVAIKAEIDNWRWKGVPFYLRTGKRMPKKHSEIVVHFKQQPHNIFKDSYSDLPSNKLTIRLQPDEGVELQMMNKIPGIASQMNIQENKLDLSFSKTYNDERVVDAYERLMLEVLNGNQSLFVSRDEVEAAWIWADSIIDAWQTTNETPKPYPAGSWGPVSSISLIARDDRQWVE</sequence>
<evidence type="ECO:0000256" key="2">
    <source>
        <dbReference type="ARBA" id="ARBA00022857"/>
    </source>
</evidence>
<dbReference type="InterPro" id="IPR001282">
    <property type="entry name" value="G6P_DH"/>
</dbReference>
<reference evidence="8 9" key="1">
    <citation type="journal article" date="2019" name="Int. J. Syst. Evol. Microbiol.">
        <title>The Global Catalogue of Microorganisms (GCM) 10K type strain sequencing project: providing services to taxonomists for standard genome sequencing and annotation.</title>
        <authorList>
            <consortium name="The Broad Institute Genomics Platform"/>
            <consortium name="The Broad Institute Genome Sequencing Center for Infectious Disease"/>
            <person name="Wu L."/>
            <person name="Ma J."/>
        </authorList>
    </citation>
    <scope>NUCLEOTIDE SEQUENCE [LARGE SCALE GENOMIC DNA]</scope>
    <source>
        <strain evidence="8 9">JCM 15608</strain>
    </source>
</reference>
<feature type="binding site" evidence="5">
    <location>
        <position position="215"/>
    </location>
    <ligand>
        <name>substrate</name>
    </ligand>
</feature>
<comment type="caution">
    <text evidence="5">Lacks conserved residue(s) required for the propagation of feature annotation.</text>
</comment>
<comment type="pathway">
    <text evidence="5">Carbohydrate degradation; pentose phosphate pathway; D-ribulose 5-phosphate from D-glucose 6-phosphate (oxidative stage): step 1/3.</text>
</comment>
<keyword evidence="4 5" id="KW-0119">Carbohydrate metabolism</keyword>
<feature type="binding site" evidence="5">
    <location>
        <begin position="92"/>
        <end position="93"/>
    </location>
    <ligand>
        <name>NADP(+)</name>
        <dbReference type="ChEBI" id="CHEBI:58349"/>
    </ligand>
</feature>
<keyword evidence="3 5" id="KW-0560">Oxidoreductase</keyword>
<feature type="binding site" evidence="5">
    <location>
        <position position="181"/>
    </location>
    <ligand>
        <name>substrate</name>
    </ligand>
</feature>
<dbReference type="InterPro" id="IPR019796">
    <property type="entry name" value="G6P_DH_AS"/>
</dbReference>
<protein>
    <recommendedName>
        <fullName evidence="5">Glucose-6-phosphate 1-dehydrogenase</fullName>
        <shortName evidence="5">G6PD</shortName>
        <ecNumber evidence="5">1.1.1.49</ecNumber>
    </recommendedName>
</protein>
<evidence type="ECO:0000259" key="7">
    <source>
        <dbReference type="Pfam" id="PF02781"/>
    </source>
</evidence>
<dbReference type="Pfam" id="PF02781">
    <property type="entry name" value="G6PD_C"/>
    <property type="match status" value="1"/>
</dbReference>
<feature type="domain" description="Glucose-6-phosphate dehydrogenase C-terminal" evidence="7">
    <location>
        <begin position="188"/>
        <end position="487"/>
    </location>
</feature>
<dbReference type="EC" id="1.1.1.49" evidence="5"/>
<dbReference type="Proteomes" id="UP001500021">
    <property type="component" value="Unassembled WGS sequence"/>
</dbReference>
<comment type="function">
    <text evidence="5">Catalyzes the oxidation of glucose 6-phosphate to 6-phosphogluconolactone.</text>
</comment>
<comment type="similarity">
    <text evidence="1 5">Belongs to the glucose-6-phosphate dehydrogenase family.</text>
</comment>
<comment type="catalytic activity">
    <reaction evidence="5">
        <text>D-glucose 6-phosphate + NADP(+) = 6-phospho-D-glucono-1,5-lactone + NADPH + H(+)</text>
        <dbReference type="Rhea" id="RHEA:15841"/>
        <dbReference type="ChEBI" id="CHEBI:15378"/>
        <dbReference type="ChEBI" id="CHEBI:57783"/>
        <dbReference type="ChEBI" id="CHEBI:57955"/>
        <dbReference type="ChEBI" id="CHEBI:58349"/>
        <dbReference type="ChEBI" id="CHEBI:61548"/>
        <dbReference type="EC" id="1.1.1.49"/>
    </reaction>
</comment>
<dbReference type="Pfam" id="PF00479">
    <property type="entry name" value="G6PD_N"/>
    <property type="match status" value="1"/>
</dbReference>
<evidence type="ECO:0000256" key="4">
    <source>
        <dbReference type="ARBA" id="ARBA00023277"/>
    </source>
</evidence>
<evidence type="ECO:0000313" key="8">
    <source>
        <dbReference type="EMBL" id="GAA0819058.1"/>
    </source>
</evidence>
<feature type="binding site" evidence="5">
    <location>
        <position position="344"/>
    </location>
    <ligand>
        <name>substrate</name>
    </ligand>
</feature>
<dbReference type="HAMAP" id="MF_00966">
    <property type="entry name" value="G6PD"/>
    <property type="match status" value="1"/>
</dbReference>
<name>A0ABN1L825_9GAMM</name>
<dbReference type="PROSITE" id="PS00069">
    <property type="entry name" value="G6P_DEHYDROGENASE"/>
    <property type="match status" value="1"/>
</dbReference>
<feature type="active site" description="Proton acceptor" evidence="5">
    <location>
        <position position="239"/>
    </location>
</feature>